<protein>
    <recommendedName>
        <fullName evidence="3">Metallophosphatase</fullName>
    </recommendedName>
</protein>
<dbReference type="OrthoDB" id="483014at2"/>
<proteinExistence type="predicted"/>
<dbReference type="HOGENOM" id="CLU_1183069_0_0_3"/>
<organism evidence="1 2">
    <name type="scientific">Allocoleopsis franciscana PCC 7113</name>
    <dbReference type="NCBI Taxonomy" id="1173027"/>
    <lineage>
        <taxon>Bacteria</taxon>
        <taxon>Bacillati</taxon>
        <taxon>Cyanobacteriota</taxon>
        <taxon>Cyanophyceae</taxon>
        <taxon>Coleofasciculales</taxon>
        <taxon>Coleofasciculaceae</taxon>
        <taxon>Allocoleopsis</taxon>
        <taxon>Allocoleopsis franciscana</taxon>
    </lineage>
</organism>
<dbReference type="AlphaFoldDB" id="K9WGX9"/>
<reference evidence="1 2" key="1">
    <citation type="submission" date="2012-06" db="EMBL/GenBank/DDBJ databases">
        <title>Finished chromosome of genome of Microcoleus sp. PCC 7113.</title>
        <authorList>
            <consortium name="US DOE Joint Genome Institute"/>
            <person name="Gugger M."/>
            <person name="Coursin T."/>
            <person name="Rippka R."/>
            <person name="Tandeau De Marsac N."/>
            <person name="Huntemann M."/>
            <person name="Wei C.-L."/>
            <person name="Han J."/>
            <person name="Detter J.C."/>
            <person name="Han C."/>
            <person name="Tapia R."/>
            <person name="Chen A."/>
            <person name="Kyrpides N."/>
            <person name="Mavromatis K."/>
            <person name="Markowitz V."/>
            <person name="Szeto E."/>
            <person name="Ivanova N."/>
            <person name="Pagani I."/>
            <person name="Pati A."/>
            <person name="Goodwin L."/>
            <person name="Nordberg H.P."/>
            <person name="Cantor M.N."/>
            <person name="Hua S.X."/>
            <person name="Woyke T."/>
            <person name="Kerfeld C.A."/>
        </authorList>
    </citation>
    <scope>NUCLEOTIDE SEQUENCE [LARGE SCALE GENOMIC DNA]</scope>
    <source>
        <strain evidence="1 2">PCC 7113</strain>
    </source>
</reference>
<gene>
    <name evidence="1" type="ORF">Mic7113_3011</name>
</gene>
<dbReference type="Gene3D" id="3.60.21.10">
    <property type="match status" value="1"/>
</dbReference>
<name>K9WGX9_9CYAN</name>
<dbReference type="InterPro" id="IPR029052">
    <property type="entry name" value="Metallo-depent_PP-like"/>
</dbReference>
<evidence type="ECO:0000313" key="2">
    <source>
        <dbReference type="Proteomes" id="UP000010471"/>
    </source>
</evidence>
<evidence type="ECO:0000313" key="1">
    <source>
        <dbReference type="EMBL" id="AFZ18782.1"/>
    </source>
</evidence>
<dbReference type="eggNOG" id="COG0639">
    <property type="taxonomic scope" value="Bacteria"/>
</dbReference>
<evidence type="ECO:0008006" key="3">
    <source>
        <dbReference type="Google" id="ProtNLM"/>
    </source>
</evidence>
<dbReference type="Proteomes" id="UP000010471">
    <property type="component" value="Chromosome"/>
</dbReference>
<dbReference type="STRING" id="1173027.Mic7113_3011"/>
<sequence>MTNWAILSGIEGNIAAYEAVLADIKRQRHPVEEMYILGDVIAATPASIKVIQRIQSPRANEPAPQVCQGWWEEQLLILHGLGRTGEPTELIERYGIDRVKTLWDAIPREMVEWVRSLDFGFFELDCLLIHGSSVSVSDELTPDTSPIQMLDRLLRMDANTLFCGRSGLTFQYKIEQGTVTSSVTTLDQSSSPQATLVKPRQIVGVGNVGHIPGQATYTLYNPNSNQIEFKTVRYGFGRGFQTVDRRISQ</sequence>
<accession>K9WGX9</accession>
<dbReference type="KEGG" id="mic:Mic7113_3011"/>
<keyword evidence="2" id="KW-1185">Reference proteome</keyword>
<dbReference type="SUPFAM" id="SSF56300">
    <property type="entry name" value="Metallo-dependent phosphatases"/>
    <property type="match status" value="1"/>
</dbReference>
<dbReference type="RefSeq" id="WP_015182931.1">
    <property type="nucleotide sequence ID" value="NC_019738.1"/>
</dbReference>
<dbReference type="PATRIC" id="fig|1173027.3.peg.3316"/>
<dbReference type="EMBL" id="CP003630">
    <property type="protein sequence ID" value="AFZ18782.1"/>
    <property type="molecule type" value="Genomic_DNA"/>
</dbReference>